<dbReference type="InterPro" id="IPR051320">
    <property type="entry name" value="Viral_Replic_Matur_Polypro"/>
</dbReference>
<feature type="region of interest" description="Disordered" evidence="4">
    <location>
        <begin position="442"/>
        <end position="470"/>
    </location>
</feature>
<keyword evidence="3" id="KW-0229">DNA integration</keyword>
<proteinExistence type="predicted"/>
<keyword evidence="1" id="KW-0460">Magnesium</keyword>
<organism evidence="7 8">
    <name type="scientific">Cordylochernes scorpioides</name>
    <dbReference type="NCBI Taxonomy" id="51811"/>
    <lineage>
        <taxon>Eukaryota</taxon>
        <taxon>Metazoa</taxon>
        <taxon>Ecdysozoa</taxon>
        <taxon>Arthropoda</taxon>
        <taxon>Chelicerata</taxon>
        <taxon>Arachnida</taxon>
        <taxon>Pseudoscorpiones</taxon>
        <taxon>Cheliferoidea</taxon>
        <taxon>Chernetidae</taxon>
        <taxon>Cordylochernes</taxon>
    </lineage>
</organism>
<keyword evidence="2" id="KW-0694">RNA-binding</keyword>
<keyword evidence="8" id="KW-1185">Reference proteome</keyword>
<evidence type="ECO:0000313" key="7">
    <source>
        <dbReference type="EMBL" id="UYV64938.1"/>
    </source>
</evidence>
<gene>
    <name evidence="7" type="ORF">LAZ67_3002511</name>
</gene>
<dbReference type="InterPro" id="IPR001969">
    <property type="entry name" value="Aspartic_peptidase_AS"/>
</dbReference>
<dbReference type="Pfam" id="PF00078">
    <property type="entry name" value="RVT_1"/>
    <property type="match status" value="1"/>
</dbReference>
<evidence type="ECO:0000313" key="8">
    <source>
        <dbReference type="Proteomes" id="UP001235939"/>
    </source>
</evidence>
<dbReference type="Gene3D" id="3.30.70.270">
    <property type="match status" value="2"/>
</dbReference>
<evidence type="ECO:0000256" key="3">
    <source>
        <dbReference type="ARBA" id="ARBA00022908"/>
    </source>
</evidence>
<dbReference type="SUPFAM" id="SSF56672">
    <property type="entry name" value="DNA/RNA polymerases"/>
    <property type="match status" value="1"/>
</dbReference>
<accession>A0ABY6K847</accession>
<dbReference type="Proteomes" id="UP001235939">
    <property type="component" value="Chromosome 03"/>
</dbReference>
<protein>
    <submittedName>
        <fullName evidence="7">Uncharacterized protein</fullName>
    </submittedName>
</protein>
<dbReference type="CDD" id="cd00303">
    <property type="entry name" value="retropepsin_like"/>
    <property type="match status" value="1"/>
</dbReference>
<evidence type="ECO:0000256" key="4">
    <source>
        <dbReference type="SAM" id="MobiDB-lite"/>
    </source>
</evidence>
<dbReference type="InterPro" id="IPR043502">
    <property type="entry name" value="DNA/RNA_pol_sf"/>
</dbReference>
<dbReference type="Pfam" id="PF17919">
    <property type="entry name" value="RT_RNaseH_2"/>
    <property type="match status" value="1"/>
</dbReference>
<reference evidence="7 8" key="1">
    <citation type="submission" date="2022-01" db="EMBL/GenBank/DDBJ databases">
        <title>A chromosomal length assembly of Cordylochernes scorpioides.</title>
        <authorList>
            <person name="Zeh D."/>
            <person name="Zeh J."/>
        </authorList>
    </citation>
    <scope>NUCLEOTIDE SEQUENCE [LARGE SCALE GENOMIC DNA]</scope>
    <source>
        <strain evidence="7">IN4F17</strain>
        <tissue evidence="7">Whole Body</tissue>
    </source>
</reference>
<dbReference type="InterPro" id="IPR043128">
    <property type="entry name" value="Rev_trsase/Diguanyl_cyclase"/>
</dbReference>
<dbReference type="PROSITE" id="PS00141">
    <property type="entry name" value="ASP_PROTEASE"/>
    <property type="match status" value="1"/>
</dbReference>
<name>A0ABY6K847_9ARAC</name>
<dbReference type="PANTHER" id="PTHR33064">
    <property type="entry name" value="POL PROTEIN"/>
    <property type="match status" value="1"/>
</dbReference>
<dbReference type="SUPFAM" id="SSF50630">
    <property type="entry name" value="Acid proteases"/>
    <property type="match status" value="1"/>
</dbReference>
<feature type="domain" description="Reverse transcriptase/retrotransposon-derived protein RNase H-like" evidence="6">
    <location>
        <begin position="269"/>
        <end position="340"/>
    </location>
</feature>
<dbReference type="InterPro" id="IPR021109">
    <property type="entry name" value="Peptidase_aspartic_dom_sf"/>
</dbReference>
<dbReference type="InterPro" id="IPR000477">
    <property type="entry name" value="RT_dom"/>
</dbReference>
<sequence>MIKSKSKTNSTTSKVIPKSIDDKESNCNYFGHIANQCPTRSNVKQVQTKQHDEIQNYLIETTQKGRMHKEIKINDHELQALIDTGSQLNLIRIDRYLAIGSPSFYADDRFISGNGNKRVKLLGKLKVEVKIDDVLFVTIFNIMPEDSMKVEVIIGDEMHFFTNDAEEALKRLKHVLKRAEEYGLQINWEKCQILKSEITYLGHEIKDGVIRPSDDKVAAVKIFPELKTIKQLQSFLGLTGYFRKFIKNYSILAKPLSDMLKTNANFMMGPDQKQAFQDLKHILTSKPVLKIYQVGARTELHTDASKFGFGAILLQEDRSSKQFKKLSEQLKRSSEQLKISSEQLKSYSETLRISSEKLKISSETQYLARNSRYLASNSRVLAENSRSNEQLKKSSEQLKSSSEKLKRFSEKLRISSEKLKSSSEKLKRSSEKLRISSEKLKRYSEQLEESSEKLRISSEKLKRSREMSNL</sequence>
<evidence type="ECO:0000259" key="6">
    <source>
        <dbReference type="Pfam" id="PF17919"/>
    </source>
</evidence>
<feature type="domain" description="Reverse transcriptase" evidence="5">
    <location>
        <begin position="156"/>
        <end position="205"/>
    </location>
</feature>
<evidence type="ECO:0000256" key="2">
    <source>
        <dbReference type="ARBA" id="ARBA00022884"/>
    </source>
</evidence>
<evidence type="ECO:0000256" key="1">
    <source>
        <dbReference type="ARBA" id="ARBA00022842"/>
    </source>
</evidence>
<dbReference type="InterPro" id="IPR041577">
    <property type="entry name" value="RT_RNaseH_2"/>
</dbReference>
<evidence type="ECO:0000259" key="5">
    <source>
        <dbReference type="Pfam" id="PF00078"/>
    </source>
</evidence>
<dbReference type="EMBL" id="CP092865">
    <property type="protein sequence ID" value="UYV64938.1"/>
    <property type="molecule type" value="Genomic_DNA"/>
</dbReference>
<dbReference type="PANTHER" id="PTHR33064:SF37">
    <property type="entry name" value="RIBONUCLEASE H"/>
    <property type="match status" value="1"/>
</dbReference>